<dbReference type="Gene3D" id="3.30.70.260">
    <property type="match status" value="1"/>
</dbReference>
<evidence type="ECO:0000313" key="4">
    <source>
        <dbReference type="EMBL" id="MDG0811937.1"/>
    </source>
</evidence>
<dbReference type="HAMAP" id="MF_00170">
    <property type="entry name" value="Rib_5P_isom_A"/>
    <property type="match status" value="1"/>
</dbReference>
<organism evidence="4 5">
    <name type="scientific">Cohnella rhizosphaerae</name>
    <dbReference type="NCBI Taxonomy" id="1457232"/>
    <lineage>
        <taxon>Bacteria</taxon>
        <taxon>Bacillati</taxon>
        <taxon>Bacillota</taxon>
        <taxon>Bacilli</taxon>
        <taxon>Bacillales</taxon>
        <taxon>Paenibacillaceae</taxon>
        <taxon>Cohnella</taxon>
    </lineage>
</organism>
<dbReference type="AlphaFoldDB" id="A0A9X4KVZ2"/>
<dbReference type="EC" id="5.3.1.6" evidence="3"/>
<dbReference type="FunFam" id="3.40.50.1360:FF:000001">
    <property type="entry name" value="Ribose-5-phosphate isomerase A"/>
    <property type="match status" value="1"/>
</dbReference>
<dbReference type="InterPro" id="IPR037171">
    <property type="entry name" value="NagB/RpiA_transferase-like"/>
</dbReference>
<reference evidence="4" key="1">
    <citation type="submission" date="2022-10" db="EMBL/GenBank/DDBJ databases">
        <title>Comparative genomic analysis of Cohnella hashimotonis sp. nov., isolated from the International Space Station.</title>
        <authorList>
            <person name="Simpson A."/>
            <person name="Venkateswaran K."/>
        </authorList>
    </citation>
    <scope>NUCLEOTIDE SEQUENCE</scope>
    <source>
        <strain evidence="4">DSM 28161</strain>
    </source>
</reference>
<dbReference type="GO" id="GO:0006014">
    <property type="term" value="P:D-ribose metabolic process"/>
    <property type="evidence" value="ECO:0007669"/>
    <property type="project" value="TreeGrafter"/>
</dbReference>
<sequence length="232" mass="24290">MAVDPKRLAGEEAVKLVEDGMLVGLGTGSTAYWAIVDIGRRVKEGLKITAVPTSIRSEELAVSLGIPLVPLDDVPPGGIDLTIDGADEADGELNLIKGGGGALLREKIIAAHSKRLVIVADASKEVETLGTFPLPVEIVPFGFKLTMGRLEALGGHPSLRLIQGEEPYVTDNGNYIADCRFGVIADAAALETTLNLLPGVVENGLFVGMAERLILGREDGTLSVRARSAQSG</sequence>
<proteinExistence type="inferred from homology"/>
<gene>
    <name evidence="3 4" type="primary">rpiA</name>
    <name evidence="4" type="ORF">OMP40_23120</name>
</gene>
<dbReference type="RefSeq" id="WP_277534984.1">
    <property type="nucleotide sequence ID" value="NZ_JAPDIA010000007.1"/>
</dbReference>
<dbReference type="Pfam" id="PF06026">
    <property type="entry name" value="Rib_5-P_isom_A"/>
    <property type="match status" value="1"/>
</dbReference>
<feature type="binding site" evidence="3">
    <location>
        <position position="124"/>
    </location>
    <ligand>
        <name>substrate</name>
    </ligand>
</feature>
<dbReference type="NCBIfam" id="TIGR00021">
    <property type="entry name" value="rpiA"/>
    <property type="match status" value="1"/>
</dbReference>
<dbReference type="EMBL" id="JAPDIA010000007">
    <property type="protein sequence ID" value="MDG0811937.1"/>
    <property type="molecule type" value="Genomic_DNA"/>
</dbReference>
<dbReference type="GO" id="GO:0009052">
    <property type="term" value="P:pentose-phosphate shunt, non-oxidative branch"/>
    <property type="evidence" value="ECO:0007669"/>
    <property type="project" value="UniProtKB-UniRule"/>
</dbReference>
<feature type="binding site" evidence="3">
    <location>
        <begin position="84"/>
        <end position="87"/>
    </location>
    <ligand>
        <name>substrate</name>
    </ligand>
</feature>
<feature type="binding site" evidence="3">
    <location>
        <begin position="27"/>
        <end position="30"/>
    </location>
    <ligand>
        <name>substrate</name>
    </ligand>
</feature>
<dbReference type="Proteomes" id="UP001153404">
    <property type="component" value="Unassembled WGS sequence"/>
</dbReference>
<evidence type="ECO:0000256" key="1">
    <source>
        <dbReference type="ARBA" id="ARBA00001713"/>
    </source>
</evidence>
<name>A0A9X4KVZ2_9BACL</name>
<comment type="subunit">
    <text evidence="3">Homodimer.</text>
</comment>
<evidence type="ECO:0000256" key="2">
    <source>
        <dbReference type="ARBA" id="ARBA00023235"/>
    </source>
</evidence>
<dbReference type="CDD" id="cd01398">
    <property type="entry name" value="RPI_A"/>
    <property type="match status" value="1"/>
</dbReference>
<protein>
    <recommendedName>
        <fullName evidence="3">Ribose-5-phosphate isomerase A</fullName>
        <ecNumber evidence="3">5.3.1.6</ecNumber>
    </recommendedName>
    <alternativeName>
        <fullName evidence="3">Phosphoriboisomerase A</fullName>
        <shortName evidence="3">PRI</shortName>
    </alternativeName>
</protein>
<dbReference type="PANTHER" id="PTHR11934">
    <property type="entry name" value="RIBOSE-5-PHOSPHATE ISOMERASE"/>
    <property type="match status" value="1"/>
</dbReference>
<feature type="active site" description="Proton acceptor" evidence="3">
    <location>
        <position position="106"/>
    </location>
</feature>
<dbReference type="GO" id="GO:0004751">
    <property type="term" value="F:ribose-5-phosphate isomerase activity"/>
    <property type="evidence" value="ECO:0007669"/>
    <property type="project" value="UniProtKB-UniRule"/>
</dbReference>
<comment type="pathway">
    <text evidence="3">Carbohydrate degradation; pentose phosphate pathway; D-ribose 5-phosphate from D-ribulose 5-phosphate (non-oxidative stage): step 1/1.</text>
</comment>
<accession>A0A9X4KVZ2</accession>
<dbReference type="Gene3D" id="3.40.50.1360">
    <property type="match status" value="1"/>
</dbReference>
<comment type="caution">
    <text evidence="4">The sequence shown here is derived from an EMBL/GenBank/DDBJ whole genome shotgun (WGS) entry which is preliminary data.</text>
</comment>
<comment type="catalytic activity">
    <reaction evidence="1 3">
        <text>aldehydo-D-ribose 5-phosphate = D-ribulose 5-phosphate</text>
        <dbReference type="Rhea" id="RHEA:14657"/>
        <dbReference type="ChEBI" id="CHEBI:58121"/>
        <dbReference type="ChEBI" id="CHEBI:58273"/>
        <dbReference type="EC" id="5.3.1.6"/>
    </reaction>
</comment>
<evidence type="ECO:0000256" key="3">
    <source>
        <dbReference type="HAMAP-Rule" id="MF_00170"/>
    </source>
</evidence>
<dbReference type="SUPFAM" id="SSF75445">
    <property type="entry name" value="D-ribose-5-phosphate isomerase (RpiA), lid domain"/>
    <property type="match status" value="1"/>
</dbReference>
<dbReference type="NCBIfam" id="NF001924">
    <property type="entry name" value="PRK00702.1"/>
    <property type="match status" value="1"/>
</dbReference>
<evidence type="ECO:0000313" key="5">
    <source>
        <dbReference type="Proteomes" id="UP001153404"/>
    </source>
</evidence>
<comment type="function">
    <text evidence="3">Catalyzes the reversible conversion of ribose-5-phosphate to ribulose 5-phosphate.</text>
</comment>
<dbReference type="PANTHER" id="PTHR11934:SF0">
    <property type="entry name" value="RIBOSE-5-PHOSPHATE ISOMERASE"/>
    <property type="match status" value="1"/>
</dbReference>
<dbReference type="InterPro" id="IPR004788">
    <property type="entry name" value="Ribose5P_isomerase_type_A"/>
</dbReference>
<comment type="similarity">
    <text evidence="3">Belongs to the ribose 5-phosphate isomerase family.</text>
</comment>
<keyword evidence="2 3" id="KW-0413">Isomerase</keyword>
<feature type="binding site" evidence="3">
    <location>
        <begin position="97"/>
        <end position="100"/>
    </location>
    <ligand>
        <name>substrate</name>
    </ligand>
</feature>
<keyword evidence="5" id="KW-1185">Reference proteome</keyword>
<dbReference type="GO" id="GO:0005829">
    <property type="term" value="C:cytosol"/>
    <property type="evidence" value="ECO:0007669"/>
    <property type="project" value="TreeGrafter"/>
</dbReference>
<dbReference type="InterPro" id="IPR020672">
    <property type="entry name" value="Ribose5P_isomerase_typA_subgr"/>
</dbReference>
<dbReference type="SUPFAM" id="SSF100950">
    <property type="entry name" value="NagB/RpiA/CoA transferase-like"/>
    <property type="match status" value="1"/>
</dbReference>